<name>A0A9R1WJN0_LACSA</name>
<protein>
    <submittedName>
        <fullName evidence="1">Uncharacterized protein</fullName>
    </submittedName>
</protein>
<dbReference type="EMBL" id="NBSK02000002">
    <property type="protein sequence ID" value="KAJ0223343.1"/>
    <property type="molecule type" value="Genomic_DNA"/>
</dbReference>
<reference evidence="1 2" key="1">
    <citation type="journal article" date="2017" name="Nat. Commun.">
        <title>Genome assembly with in vitro proximity ligation data and whole-genome triplication in lettuce.</title>
        <authorList>
            <person name="Reyes-Chin-Wo S."/>
            <person name="Wang Z."/>
            <person name="Yang X."/>
            <person name="Kozik A."/>
            <person name="Arikit S."/>
            <person name="Song C."/>
            <person name="Xia L."/>
            <person name="Froenicke L."/>
            <person name="Lavelle D.O."/>
            <person name="Truco M.J."/>
            <person name="Xia R."/>
            <person name="Zhu S."/>
            <person name="Xu C."/>
            <person name="Xu H."/>
            <person name="Xu X."/>
            <person name="Cox K."/>
            <person name="Korf I."/>
            <person name="Meyers B.C."/>
            <person name="Michelmore R.W."/>
        </authorList>
    </citation>
    <scope>NUCLEOTIDE SEQUENCE [LARGE SCALE GENOMIC DNA]</scope>
    <source>
        <strain evidence="2">cv. Salinas</strain>
        <tissue evidence="1">Seedlings</tissue>
    </source>
</reference>
<dbReference type="AlphaFoldDB" id="A0A9R1WJN0"/>
<evidence type="ECO:0000313" key="2">
    <source>
        <dbReference type="Proteomes" id="UP000235145"/>
    </source>
</evidence>
<organism evidence="1 2">
    <name type="scientific">Lactuca sativa</name>
    <name type="common">Garden lettuce</name>
    <dbReference type="NCBI Taxonomy" id="4236"/>
    <lineage>
        <taxon>Eukaryota</taxon>
        <taxon>Viridiplantae</taxon>
        <taxon>Streptophyta</taxon>
        <taxon>Embryophyta</taxon>
        <taxon>Tracheophyta</taxon>
        <taxon>Spermatophyta</taxon>
        <taxon>Magnoliopsida</taxon>
        <taxon>eudicotyledons</taxon>
        <taxon>Gunneridae</taxon>
        <taxon>Pentapetalae</taxon>
        <taxon>asterids</taxon>
        <taxon>campanulids</taxon>
        <taxon>Asterales</taxon>
        <taxon>Asteraceae</taxon>
        <taxon>Cichorioideae</taxon>
        <taxon>Cichorieae</taxon>
        <taxon>Lactucinae</taxon>
        <taxon>Lactuca</taxon>
    </lineage>
</organism>
<proteinExistence type="predicted"/>
<sequence>MGCKGWLIEGCTKQQLKKTNLEEFLNLLLKDIVMGNGRGLCKFYTNTKGLDEIVKERVPKCEPKEYIRHIYANFKKRFTYALDIGFLGSSCWKLSRKGCKLVTKGFSGSKEWAKPTHAPSLA</sequence>
<gene>
    <name evidence="1" type="ORF">LSAT_V11C200058560</name>
</gene>
<comment type="caution">
    <text evidence="1">The sequence shown here is derived from an EMBL/GenBank/DDBJ whole genome shotgun (WGS) entry which is preliminary data.</text>
</comment>
<accession>A0A9R1WJN0</accession>
<dbReference type="Proteomes" id="UP000235145">
    <property type="component" value="Unassembled WGS sequence"/>
</dbReference>
<evidence type="ECO:0000313" key="1">
    <source>
        <dbReference type="EMBL" id="KAJ0223343.1"/>
    </source>
</evidence>
<keyword evidence="2" id="KW-1185">Reference proteome</keyword>